<accession>A0A067MFX6</accession>
<organism evidence="1 2">
    <name type="scientific">Botryobasidium botryosum (strain FD-172 SS1)</name>
    <dbReference type="NCBI Taxonomy" id="930990"/>
    <lineage>
        <taxon>Eukaryota</taxon>
        <taxon>Fungi</taxon>
        <taxon>Dikarya</taxon>
        <taxon>Basidiomycota</taxon>
        <taxon>Agaricomycotina</taxon>
        <taxon>Agaricomycetes</taxon>
        <taxon>Cantharellales</taxon>
        <taxon>Botryobasidiaceae</taxon>
        <taxon>Botryobasidium</taxon>
    </lineage>
</organism>
<feature type="non-terminal residue" evidence="1">
    <location>
        <position position="236"/>
    </location>
</feature>
<gene>
    <name evidence="1" type="ORF">BOTBODRAFT_90844</name>
</gene>
<dbReference type="EMBL" id="KL198038">
    <property type="protein sequence ID" value="KDQ14399.1"/>
    <property type="molecule type" value="Genomic_DNA"/>
</dbReference>
<dbReference type="OrthoDB" id="2423954at2759"/>
<dbReference type="InterPro" id="IPR012337">
    <property type="entry name" value="RNaseH-like_sf"/>
</dbReference>
<dbReference type="Proteomes" id="UP000027195">
    <property type="component" value="Unassembled WGS sequence"/>
</dbReference>
<name>A0A067MFX6_BOTB1</name>
<dbReference type="InParanoid" id="A0A067MFX6"/>
<dbReference type="HOGENOM" id="CLU_080325_0_0_1"/>
<evidence type="ECO:0000313" key="1">
    <source>
        <dbReference type="EMBL" id="KDQ14399.1"/>
    </source>
</evidence>
<sequence>MKSHLQPLAIAANITQAANARLDQVLLTFGVLVKTFSALTAADAGARDAVLLSIEKRWSKSDQDVFIAALVLNPTIKAGPLKHSSKFNSAEIYALFVRLWVRFFREPQPDSLYRDTMNYLSGSGIYKSMAVNVTGVRGESIKMVSVKKPFDPLLVWEDSSPGGAEASTSLSRLACHLLVICPNSACCERLFSTFGNILTKLRNRTGLTTLANLAKLKMHLHLNHVETGVVRRRLKR</sequence>
<dbReference type="AlphaFoldDB" id="A0A067MFX6"/>
<evidence type="ECO:0000313" key="2">
    <source>
        <dbReference type="Proteomes" id="UP000027195"/>
    </source>
</evidence>
<keyword evidence="2" id="KW-1185">Reference proteome</keyword>
<reference evidence="2" key="1">
    <citation type="journal article" date="2014" name="Proc. Natl. Acad. Sci. U.S.A.">
        <title>Extensive sampling of basidiomycete genomes demonstrates inadequacy of the white-rot/brown-rot paradigm for wood decay fungi.</title>
        <authorList>
            <person name="Riley R."/>
            <person name="Salamov A.A."/>
            <person name="Brown D.W."/>
            <person name="Nagy L.G."/>
            <person name="Floudas D."/>
            <person name="Held B.W."/>
            <person name="Levasseur A."/>
            <person name="Lombard V."/>
            <person name="Morin E."/>
            <person name="Otillar R."/>
            <person name="Lindquist E.A."/>
            <person name="Sun H."/>
            <person name="LaButti K.M."/>
            <person name="Schmutz J."/>
            <person name="Jabbour D."/>
            <person name="Luo H."/>
            <person name="Baker S.E."/>
            <person name="Pisabarro A.G."/>
            <person name="Walton J.D."/>
            <person name="Blanchette R.A."/>
            <person name="Henrissat B."/>
            <person name="Martin F."/>
            <person name="Cullen D."/>
            <person name="Hibbett D.S."/>
            <person name="Grigoriev I.V."/>
        </authorList>
    </citation>
    <scope>NUCLEOTIDE SEQUENCE [LARGE SCALE GENOMIC DNA]</scope>
    <source>
        <strain evidence="2">FD-172 SS1</strain>
    </source>
</reference>
<proteinExistence type="predicted"/>
<dbReference type="SUPFAM" id="SSF53098">
    <property type="entry name" value="Ribonuclease H-like"/>
    <property type="match status" value="1"/>
</dbReference>
<dbReference type="STRING" id="930990.A0A067MFX6"/>
<evidence type="ECO:0008006" key="3">
    <source>
        <dbReference type="Google" id="ProtNLM"/>
    </source>
</evidence>
<protein>
    <recommendedName>
        <fullName evidence="3">HAT C-terminal dimerisation domain-containing protein</fullName>
    </recommendedName>
</protein>